<dbReference type="InterPro" id="IPR000048">
    <property type="entry name" value="IQ_motif_EF-hand-BS"/>
</dbReference>
<dbReference type="AlphaFoldDB" id="A0A9Q0J230"/>
<evidence type="ECO:0000313" key="5">
    <source>
        <dbReference type="EMBL" id="KAJ4825167.1"/>
    </source>
</evidence>
<evidence type="ECO:0000256" key="2">
    <source>
        <dbReference type="ARBA" id="ARBA00023186"/>
    </source>
</evidence>
<gene>
    <name evidence="5" type="ORF">Tsubulata_035394</name>
</gene>
<comment type="caution">
    <text evidence="5">The sequence shown here is derived from an EMBL/GenBank/DDBJ whole genome shotgun (WGS) entry which is preliminary data.</text>
</comment>
<dbReference type="SUPFAM" id="SSF63491">
    <property type="entry name" value="BAG domain"/>
    <property type="match status" value="1"/>
</dbReference>
<dbReference type="Pfam" id="PF02179">
    <property type="entry name" value="BAG"/>
    <property type="match status" value="1"/>
</dbReference>
<sequence>MAYYKNNNPTPRGIPVNSESERVSIPVQYYAGSVKAARSRWESESDSAVKIQKLFRGFMVRKSVRKIREIGKEVDEVERKINKSSRVQSSMGEDPKERVKVNEELMRLLFKLDSVPGVDSGVRTFRKAVINKAIALQETVEAEAAARVEDCGIEAECCSSCEIGDLGKDGGDDGSRRTEELMERVRRSNKEMKEMMGVLIERNLMQGRLLKELSWRVEQLERAYLEERLRRMKMRAGGAMELLELGLGGDITVGECGFVMV</sequence>
<dbReference type="OrthoDB" id="1923217at2759"/>
<protein>
    <recommendedName>
        <fullName evidence="4">BAG domain-containing protein</fullName>
    </recommendedName>
</protein>
<dbReference type="SMART" id="SM00264">
    <property type="entry name" value="BAG"/>
    <property type="match status" value="1"/>
</dbReference>
<keyword evidence="2" id="KW-0143">Chaperone</keyword>
<reference evidence="5" key="2">
    <citation type="journal article" date="2023" name="Plants (Basel)">
        <title>Annotation of the Turnera subulata (Passifloraceae) Draft Genome Reveals the S-Locus Evolved after the Divergence of Turneroideae from Passifloroideae in a Stepwise Manner.</title>
        <authorList>
            <person name="Henning P.M."/>
            <person name="Roalson E.H."/>
            <person name="Mir W."/>
            <person name="McCubbin A.G."/>
            <person name="Shore J.S."/>
        </authorList>
    </citation>
    <scope>NUCLEOTIDE SEQUENCE</scope>
    <source>
        <strain evidence="5">F60SS</strain>
    </source>
</reference>
<organism evidence="5 6">
    <name type="scientific">Turnera subulata</name>
    <dbReference type="NCBI Taxonomy" id="218843"/>
    <lineage>
        <taxon>Eukaryota</taxon>
        <taxon>Viridiplantae</taxon>
        <taxon>Streptophyta</taxon>
        <taxon>Embryophyta</taxon>
        <taxon>Tracheophyta</taxon>
        <taxon>Spermatophyta</taxon>
        <taxon>Magnoliopsida</taxon>
        <taxon>eudicotyledons</taxon>
        <taxon>Gunneridae</taxon>
        <taxon>Pentapetalae</taxon>
        <taxon>rosids</taxon>
        <taxon>fabids</taxon>
        <taxon>Malpighiales</taxon>
        <taxon>Passifloraceae</taxon>
        <taxon>Turnera</taxon>
    </lineage>
</organism>
<dbReference type="InterPro" id="IPR036533">
    <property type="entry name" value="BAG_dom_sf"/>
</dbReference>
<evidence type="ECO:0000259" key="4">
    <source>
        <dbReference type="PROSITE" id="PS51035"/>
    </source>
</evidence>
<dbReference type="GO" id="GO:0005516">
    <property type="term" value="F:calmodulin binding"/>
    <property type="evidence" value="ECO:0007669"/>
    <property type="project" value="UniProtKB-KW"/>
</dbReference>
<dbReference type="GO" id="GO:0009506">
    <property type="term" value="C:plasmodesma"/>
    <property type="evidence" value="ECO:0007669"/>
    <property type="project" value="TreeGrafter"/>
</dbReference>
<keyword evidence="6" id="KW-1185">Reference proteome</keyword>
<dbReference type="Gene3D" id="1.20.58.120">
    <property type="entry name" value="BAG domain"/>
    <property type="match status" value="1"/>
</dbReference>
<evidence type="ECO:0000256" key="1">
    <source>
        <dbReference type="ARBA" id="ARBA00022860"/>
    </source>
</evidence>
<evidence type="ECO:0000313" key="6">
    <source>
        <dbReference type="Proteomes" id="UP001141552"/>
    </source>
</evidence>
<reference evidence="5" key="1">
    <citation type="submission" date="2022-02" db="EMBL/GenBank/DDBJ databases">
        <authorList>
            <person name="Henning P.M."/>
            <person name="McCubbin A.G."/>
            <person name="Shore J.S."/>
        </authorList>
    </citation>
    <scope>NUCLEOTIDE SEQUENCE</scope>
    <source>
        <strain evidence="5">F60SS</strain>
        <tissue evidence="5">Leaves</tissue>
    </source>
</reference>
<dbReference type="InterPro" id="IPR003103">
    <property type="entry name" value="BAG_domain"/>
</dbReference>
<keyword evidence="1" id="KW-0112">Calmodulin-binding</keyword>
<dbReference type="PANTHER" id="PTHR33322">
    <property type="entry name" value="BAG DOMAIN CONTAINING PROTEIN, EXPRESSED"/>
    <property type="match status" value="1"/>
</dbReference>
<dbReference type="Proteomes" id="UP001141552">
    <property type="component" value="Unassembled WGS sequence"/>
</dbReference>
<dbReference type="InterPro" id="IPR040400">
    <property type="entry name" value="BAG5/6/7/8"/>
</dbReference>
<keyword evidence="3" id="KW-0175">Coiled coil</keyword>
<dbReference type="PANTHER" id="PTHR33322:SF4">
    <property type="entry name" value="BAG DOMAIN CONTAINING PROTEIN, EXPRESSED"/>
    <property type="match status" value="1"/>
</dbReference>
<feature type="domain" description="BAG" evidence="4">
    <location>
        <begin position="66"/>
        <end position="144"/>
    </location>
</feature>
<name>A0A9Q0J230_9ROSI</name>
<dbReference type="GO" id="GO:0006457">
    <property type="term" value="P:protein folding"/>
    <property type="evidence" value="ECO:0007669"/>
    <property type="project" value="TreeGrafter"/>
</dbReference>
<dbReference type="PROSITE" id="PS51035">
    <property type="entry name" value="BAG"/>
    <property type="match status" value="1"/>
</dbReference>
<dbReference type="Gene3D" id="1.20.5.190">
    <property type="match status" value="1"/>
</dbReference>
<dbReference type="PROSITE" id="PS50096">
    <property type="entry name" value="IQ"/>
    <property type="match status" value="1"/>
</dbReference>
<dbReference type="CDD" id="cd23767">
    <property type="entry name" value="IQCD"/>
    <property type="match status" value="1"/>
</dbReference>
<feature type="coiled-coil region" evidence="3">
    <location>
        <begin position="175"/>
        <end position="230"/>
    </location>
</feature>
<proteinExistence type="predicted"/>
<dbReference type="GO" id="GO:0051087">
    <property type="term" value="F:protein-folding chaperone binding"/>
    <property type="evidence" value="ECO:0007669"/>
    <property type="project" value="InterPro"/>
</dbReference>
<dbReference type="Pfam" id="PF00612">
    <property type="entry name" value="IQ"/>
    <property type="match status" value="1"/>
</dbReference>
<dbReference type="EMBL" id="JAKUCV010006987">
    <property type="protein sequence ID" value="KAJ4825167.1"/>
    <property type="molecule type" value="Genomic_DNA"/>
</dbReference>
<accession>A0A9Q0J230</accession>
<evidence type="ECO:0000256" key="3">
    <source>
        <dbReference type="SAM" id="Coils"/>
    </source>
</evidence>